<dbReference type="Gene3D" id="3.40.50.720">
    <property type="entry name" value="NAD(P)-binding Rossmann-like Domain"/>
    <property type="match status" value="1"/>
</dbReference>
<dbReference type="PRINTS" id="PR00419">
    <property type="entry name" value="ADXRDTASE"/>
</dbReference>
<dbReference type="GO" id="GO:0000286">
    <property type="term" value="F:alanine dehydrogenase activity"/>
    <property type="evidence" value="ECO:0007669"/>
    <property type="project" value="UniProtKB-EC"/>
</dbReference>
<dbReference type="Gene3D" id="3.50.50.60">
    <property type="entry name" value="FAD/NAD(P)-binding domain"/>
    <property type="match status" value="1"/>
</dbReference>
<dbReference type="Pfam" id="PF14691">
    <property type="entry name" value="Fer4_20"/>
    <property type="match status" value="1"/>
</dbReference>
<dbReference type="NCBIfam" id="TIGR01317">
    <property type="entry name" value="GOGAT_sm_gam"/>
    <property type="match status" value="1"/>
</dbReference>
<dbReference type="SUPFAM" id="SSF46548">
    <property type="entry name" value="alpha-helical ferredoxin"/>
    <property type="match status" value="1"/>
</dbReference>
<dbReference type="InterPro" id="IPR028261">
    <property type="entry name" value="DPD_II"/>
</dbReference>
<keyword evidence="2 7" id="KW-0560">Oxidoreductase</keyword>
<dbReference type="OrthoDB" id="4327079at2759"/>
<proteinExistence type="predicted"/>
<evidence type="ECO:0000256" key="1">
    <source>
        <dbReference type="ARBA" id="ARBA00022605"/>
    </source>
</evidence>
<dbReference type="InterPro" id="IPR023753">
    <property type="entry name" value="FAD/NAD-binding_dom"/>
</dbReference>
<dbReference type="EC" id="1.4.1.1" evidence="7"/>
<feature type="domain" description="FAD/NAD(P)-binding" evidence="5">
    <location>
        <begin position="351"/>
        <end position="418"/>
    </location>
</feature>
<dbReference type="PANTHER" id="PTHR43100">
    <property type="entry name" value="GLUTAMATE SYNTHASE [NADPH] SMALL CHAIN"/>
    <property type="match status" value="1"/>
</dbReference>
<dbReference type="InterPro" id="IPR051394">
    <property type="entry name" value="Glutamate_Synthase"/>
</dbReference>
<dbReference type="SUPFAM" id="SSF51971">
    <property type="entry name" value="Nucleotide-binding domain"/>
    <property type="match status" value="2"/>
</dbReference>
<reference evidence="7" key="1">
    <citation type="submission" date="2022-07" db="EMBL/GenBank/DDBJ databases">
        <title>Phylogenomic reconstructions and comparative analyses of Kickxellomycotina fungi.</title>
        <authorList>
            <person name="Reynolds N.K."/>
            <person name="Stajich J.E."/>
            <person name="Barry K."/>
            <person name="Grigoriev I.V."/>
            <person name="Crous P."/>
            <person name="Smith M.E."/>
        </authorList>
    </citation>
    <scope>NUCLEOTIDE SEQUENCE</scope>
    <source>
        <strain evidence="7">RSA 567</strain>
    </source>
</reference>
<gene>
    <name evidence="7" type="primary">GLT1_1</name>
    <name evidence="7" type="ORF">H4R34_006038</name>
</gene>
<evidence type="ECO:0000256" key="4">
    <source>
        <dbReference type="ARBA" id="ARBA00029440"/>
    </source>
</evidence>
<evidence type="ECO:0000259" key="6">
    <source>
        <dbReference type="Pfam" id="PF14691"/>
    </source>
</evidence>
<feature type="domain" description="FAD/NAD(P)-binding" evidence="5">
    <location>
        <begin position="101"/>
        <end position="275"/>
    </location>
</feature>
<dbReference type="Proteomes" id="UP001151582">
    <property type="component" value="Unassembled WGS sequence"/>
</dbReference>
<evidence type="ECO:0000313" key="8">
    <source>
        <dbReference type="Proteomes" id="UP001151582"/>
    </source>
</evidence>
<comment type="caution">
    <text evidence="7">The sequence shown here is derived from an EMBL/GenBank/DDBJ whole genome shotgun (WGS) entry which is preliminary data.</text>
</comment>
<name>A0A9W8E6K1_9FUNG</name>
<accession>A0A9W8E6K1</accession>
<feature type="domain" description="Dihydroprymidine dehydrogenase" evidence="6">
    <location>
        <begin position="2"/>
        <end position="86"/>
    </location>
</feature>
<keyword evidence="3" id="KW-0314">Glutamate biosynthesis</keyword>
<sequence length="475" mass="52019">MDCGIPFCQSETGCPIGNIIPKWNELVFCDQWYDALQRLLMTNNFPEFTGRVCPAPCEGACTLGINELPVGIKSIECAIIDRGFAEGWIKPCPPTKRSGRTVAIIGSGPAGLSAADQLNKAGHLVTVYDRNDRMGGLLMYGIPNMKLDKRLVQRRIDLMAAEGITFVPNAHVGKNVDAQELRAAHDAVVVATGATWPRDLPIPGRKGAGVHFAMEYLQLNTKSLLDSELQDDKYINAQGKHVIVIGGGDTGNDCIGTAVRHGAASVTNFELLPQPPQERAKDNPWPQFPRVFKIDYGHEEADQQYGKDPREYCVLSKEFVRDETSGQLQGIKTVRVEWTKDESSGRWAMQEVPGSEQFFKADLVFLSMGFLGPEEALIRQLDVKTTRTSAIETPKGKYTTSVPGVYAAGDCRRGQSLIVWGINEGRQAAREVDQALTGSTQLPISGGLVERNYKQWEEIMEPGQQGLAATAKVVA</sequence>
<dbReference type="EMBL" id="JANBQB010001737">
    <property type="protein sequence ID" value="KAJ1970517.1"/>
    <property type="molecule type" value="Genomic_DNA"/>
</dbReference>
<dbReference type="Pfam" id="PF07992">
    <property type="entry name" value="Pyr_redox_2"/>
    <property type="match status" value="2"/>
</dbReference>
<evidence type="ECO:0000256" key="3">
    <source>
        <dbReference type="ARBA" id="ARBA00023164"/>
    </source>
</evidence>
<organism evidence="7 8">
    <name type="scientific">Dimargaris verticillata</name>
    <dbReference type="NCBI Taxonomy" id="2761393"/>
    <lineage>
        <taxon>Eukaryota</taxon>
        <taxon>Fungi</taxon>
        <taxon>Fungi incertae sedis</taxon>
        <taxon>Zoopagomycota</taxon>
        <taxon>Kickxellomycotina</taxon>
        <taxon>Dimargaritomycetes</taxon>
        <taxon>Dimargaritales</taxon>
        <taxon>Dimargaritaceae</taxon>
        <taxon>Dimargaris</taxon>
    </lineage>
</organism>
<dbReference type="GO" id="GO:0051536">
    <property type="term" value="F:iron-sulfur cluster binding"/>
    <property type="evidence" value="ECO:0007669"/>
    <property type="project" value="InterPro"/>
</dbReference>
<dbReference type="GO" id="GO:0016639">
    <property type="term" value="F:oxidoreductase activity, acting on the CH-NH2 group of donors, NAD or NADP as acceptor"/>
    <property type="evidence" value="ECO:0007669"/>
    <property type="project" value="InterPro"/>
</dbReference>
<dbReference type="AlphaFoldDB" id="A0A9W8E6K1"/>
<comment type="pathway">
    <text evidence="4">Amino-acid biosynthesis.</text>
</comment>
<keyword evidence="1" id="KW-0028">Amino-acid biosynthesis</keyword>
<evidence type="ECO:0000259" key="5">
    <source>
        <dbReference type="Pfam" id="PF07992"/>
    </source>
</evidence>
<dbReference type="Gene3D" id="1.10.1060.10">
    <property type="entry name" value="Alpha-helical ferredoxin"/>
    <property type="match status" value="1"/>
</dbReference>
<dbReference type="InterPro" id="IPR036188">
    <property type="entry name" value="FAD/NAD-bd_sf"/>
</dbReference>
<dbReference type="InterPro" id="IPR006005">
    <property type="entry name" value="Glut_synth_ssu1"/>
</dbReference>
<dbReference type="FunFam" id="3.40.50.720:FF:000113">
    <property type="entry name" value="Glutamate synthase [NADH], amyloplastic"/>
    <property type="match status" value="1"/>
</dbReference>
<dbReference type="InterPro" id="IPR009051">
    <property type="entry name" value="Helical_ferredxn"/>
</dbReference>
<evidence type="ECO:0000256" key="2">
    <source>
        <dbReference type="ARBA" id="ARBA00023002"/>
    </source>
</evidence>
<evidence type="ECO:0000313" key="7">
    <source>
        <dbReference type="EMBL" id="KAJ1970517.1"/>
    </source>
</evidence>
<dbReference type="GO" id="GO:0006537">
    <property type="term" value="P:glutamate biosynthetic process"/>
    <property type="evidence" value="ECO:0007669"/>
    <property type="project" value="UniProtKB-KW"/>
</dbReference>
<protein>
    <submittedName>
        <fullName evidence="7">Glutamate synthase [NADH]</fullName>
        <ecNumber evidence="7">1.4.1.1</ecNumber>
    </submittedName>
</protein>
<keyword evidence="8" id="KW-1185">Reference proteome</keyword>
<dbReference type="FunFam" id="3.50.50.60:FF:000022">
    <property type="entry name" value="Glutamate synthase [NADH], amyloplastic"/>
    <property type="match status" value="1"/>
</dbReference>
<dbReference type="PANTHER" id="PTHR43100:SF1">
    <property type="entry name" value="GLUTAMATE SYNTHASE [NADPH] SMALL CHAIN"/>
    <property type="match status" value="1"/>
</dbReference>